<reference evidence="6" key="3">
    <citation type="submission" date="2021-06" db="EMBL/GenBank/DDBJ databases">
        <title>Chromosome-level genome assembly for S. haematobium.</title>
        <authorList>
            <person name="Stroehlein A.J."/>
        </authorList>
    </citation>
    <scope>NUCLEOTIDE SEQUENCE</scope>
</reference>
<dbReference type="SUPFAM" id="SSF47454">
    <property type="entry name" value="A DNA-binding domain in eukaryotic transcription factors"/>
    <property type="match status" value="1"/>
</dbReference>
<dbReference type="SMART" id="SM00338">
    <property type="entry name" value="BRLZ"/>
    <property type="match status" value="1"/>
</dbReference>
<evidence type="ECO:0000313" key="6">
    <source>
        <dbReference type="EMBL" id="KAH9589977.1"/>
    </source>
</evidence>
<accession>A0A922LMU4</accession>
<dbReference type="InterPro" id="IPR004826">
    <property type="entry name" value="bZIP_Maf"/>
</dbReference>
<dbReference type="PROSITE" id="PS50217">
    <property type="entry name" value="BZIP"/>
    <property type="match status" value="1"/>
</dbReference>
<comment type="caution">
    <text evidence="6">The sequence shown here is derived from an EMBL/GenBank/DDBJ whole genome shotgun (WGS) entry which is preliminary data.</text>
</comment>
<dbReference type="CDD" id="cd14686">
    <property type="entry name" value="bZIP"/>
    <property type="match status" value="1"/>
</dbReference>
<keyword evidence="1" id="KW-0805">Transcription regulation</keyword>
<dbReference type="InterPro" id="IPR004827">
    <property type="entry name" value="bZIP"/>
</dbReference>
<dbReference type="RefSeq" id="XP_035586976.2">
    <property type="nucleotide sequence ID" value="XM_035732619.2"/>
</dbReference>
<dbReference type="GO" id="GO:0005634">
    <property type="term" value="C:nucleus"/>
    <property type="evidence" value="ECO:0007669"/>
    <property type="project" value="TreeGrafter"/>
</dbReference>
<proteinExistence type="predicted"/>
<name>A0A922LMU4_SCHHA</name>
<keyword evidence="7" id="KW-1185">Reference proteome</keyword>
<dbReference type="PANTHER" id="PTHR10129:SF48">
    <property type="entry name" value="MAF-S, ISOFORM B"/>
    <property type="match status" value="1"/>
</dbReference>
<reference evidence="6" key="1">
    <citation type="journal article" date="2012" name="Nat. Genet.">
        <title>Whole-genome sequence of Schistosoma haematobium.</title>
        <authorList>
            <person name="Young N.D."/>
            <person name="Jex A.R."/>
            <person name="Li B."/>
            <person name="Liu S."/>
            <person name="Yang L."/>
            <person name="Xiong Z."/>
            <person name="Li Y."/>
            <person name="Cantacessi C."/>
            <person name="Hall R.S."/>
            <person name="Xu X."/>
            <person name="Chen F."/>
            <person name="Wu X."/>
            <person name="Zerlotini A."/>
            <person name="Oliveira G."/>
            <person name="Hofmann A."/>
            <person name="Zhang G."/>
            <person name="Fang X."/>
            <person name="Kang Y."/>
            <person name="Campbell B.E."/>
            <person name="Loukas A."/>
            <person name="Ranganathan S."/>
            <person name="Rollinson D."/>
            <person name="Rinaldi G."/>
            <person name="Brindley P.J."/>
            <person name="Yang H."/>
            <person name="Wang J."/>
            <person name="Wang J."/>
            <person name="Gasser R.B."/>
        </authorList>
    </citation>
    <scope>NUCLEOTIDE SEQUENCE</scope>
</reference>
<dbReference type="KEGG" id="shx:MS3_00002839"/>
<gene>
    <name evidence="6" type="ORF">MS3_00002839</name>
</gene>
<dbReference type="InterPro" id="IPR024874">
    <property type="entry name" value="Transcription_factor_Maf_fam"/>
</dbReference>
<keyword evidence="3" id="KW-0804">Transcription</keyword>
<keyword evidence="4" id="KW-0175">Coiled coil</keyword>
<dbReference type="GO" id="GO:0000981">
    <property type="term" value="F:DNA-binding transcription factor activity, RNA polymerase II-specific"/>
    <property type="evidence" value="ECO:0007669"/>
    <property type="project" value="TreeGrafter"/>
</dbReference>
<protein>
    <recommendedName>
        <fullName evidence="5">BZIP domain-containing protein</fullName>
    </recommendedName>
</protein>
<dbReference type="CTD" id="24591991"/>
<dbReference type="Gene3D" id="1.20.5.170">
    <property type="match status" value="1"/>
</dbReference>
<dbReference type="Proteomes" id="UP000471633">
    <property type="component" value="Unassembled WGS sequence"/>
</dbReference>
<evidence type="ECO:0000313" key="7">
    <source>
        <dbReference type="Proteomes" id="UP000471633"/>
    </source>
</evidence>
<dbReference type="AlphaFoldDB" id="A0A922LMU4"/>
<dbReference type="PANTHER" id="PTHR10129">
    <property type="entry name" value="TRANSCRIPTION FACTOR MAF"/>
    <property type="match status" value="1"/>
</dbReference>
<dbReference type="GO" id="GO:0000978">
    <property type="term" value="F:RNA polymerase II cis-regulatory region sequence-specific DNA binding"/>
    <property type="evidence" value="ECO:0007669"/>
    <property type="project" value="TreeGrafter"/>
</dbReference>
<dbReference type="Pfam" id="PF03131">
    <property type="entry name" value="bZIP_Maf"/>
    <property type="match status" value="1"/>
</dbReference>
<evidence type="ECO:0000256" key="1">
    <source>
        <dbReference type="ARBA" id="ARBA00023015"/>
    </source>
</evidence>
<evidence type="ECO:0000256" key="3">
    <source>
        <dbReference type="ARBA" id="ARBA00023163"/>
    </source>
</evidence>
<keyword evidence="2" id="KW-0238">DNA-binding</keyword>
<dbReference type="EMBL" id="AMPZ03000002">
    <property type="protein sequence ID" value="KAH9589977.1"/>
    <property type="molecule type" value="Genomic_DNA"/>
</dbReference>
<sequence length="380" mass="43365">MLVKPGLSVLRTLDDSVFDHRCLRRIADIQWQHHVSNAEVRHRVFGHRDDNSIGVTMLKHRLRWLGHILRMSSQRIPRRALFADSGTGWKKRRGGQCMTWCRGMKEGCKGLASVGPSRLPGWGPRDGATQTTMSLNLTDDELVDMTTADLRLLLEKKRLTIEEHKELRSRRRRLQNRKYARKCASKKQSEVENLATQVKEEVVEIQALRTQLSRTNLATKHLEHQLRRIMEFKEKCLNNESNGFQIKTVRMLNSNGQPAGFAYINSTFSSNFMGPKIHEVVHPTDKNCDVIEIATCSKYNPLSSGSRKYKFSLEEHPSNVYPRQIPTVSQFSSGLCFPGTASPVRFSCNPPCHFKNHLQMRLVRPVGGGFASHGRGMSEY</sequence>
<reference evidence="6" key="4">
    <citation type="journal article" date="2022" name="PLoS Pathog.">
        <title>Chromosome-level genome of Schistosoma haematobium underpins genome-wide explorations of molecular variation.</title>
        <authorList>
            <person name="Stroehlein A.J."/>
            <person name="Korhonen P.K."/>
            <person name="Lee V.V."/>
            <person name="Ralph S.A."/>
            <person name="Mentink-Kane M."/>
            <person name="You H."/>
            <person name="McManus D.P."/>
            <person name="Tchuente L.T."/>
            <person name="Stothard J.R."/>
            <person name="Kaur P."/>
            <person name="Dudchenko O."/>
            <person name="Aiden E.L."/>
            <person name="Yang B."/>
            <person name="Yang H."/>
            <person name="Emery A.M."/>
            <person name="Webster B.L."/>
            <person name="Brindley P.J."/>
            <person name="Rollinson D."/>
            <person name="Chang B.C.H."/>
            <person name="Gasser R.B."/>
            <person name="Young N.D."/>
        </authorList>
    </citation>
    <scope>NUCLEOTIDE SEQUENCE</scope>
</reference>
<dbReference type="GeneID" id="24591991"/>
<evidence type="ECO:0000256" key="4">
    <source>
        <dbReference type="SAM" id="Coils"/>
    </source>
</evidence>
<organism evidence="6 7">
    <name type="scientific">Schistosoma haematobium</name>
    <name type="common">Blood fluke</name>
    <dbReference type="NCBI Taxonomy" id="6185"/>
    <lineage>
        <taxon>Eukaryota</taxon>
        <taxon>Metazoa</taxon>
        <taxon>Spiralia</taxon>
        <taxon>Lophotrochozoa</taxon>
        <taxon>Platyhelminthes</taxon>
        <taxon>Trematoda</taxon>
        <taxon>Digenea</taxon>
        <taxon>Strigeidida</taxon>
        <taxon>Schistosomatoidea</taxon>
        <taxon>Schistosomatidae</taxon>
        <taxon>Schistosoma</taxon>
    </lineage>
</organism>
<dbReference type="InterPro" id="IPR008917">
    <property type="entry name" value="TF_DNA-bd_sf"/>
</dbReference>
<evidence type="ECO:0000259" key="5">
    <source>
        <dbReference type="PROSITE" id="PS50217"/>
    </source>
</evidence>
<feature type="coiled-coil region" evidence="4">
    <location>
        <begin position="157"/>
        <end position="211"/>
    </location>
</feature>
<feature type="domain" description="BZIP" evidence="5">
    <location>
        <begin position="166"/>
        <end position="229"/>
    </location>
</feature>
<evidence type="ECO:0000256" key="2">
    <source>
        <dbReference type="ARBA" id="ARBA00023125"/>
    </source>
</evidence>
<reference evidence="6" key="2">
    <citation type="journal article" date="2019" name="Gigascience">
        <title>High-quality Schistosoma haematobium genome achieved by single-molecule and long-range sequencing.</title>
        <authorList>
            <person name="Stroehlein A.J."/>
            <person name="Korhonen P.K."/>
            <person name="Chong T.M."/>
            <person name="Lim Y.L."/>
            <person name="Chan K.G."/>
            <person name="Webster B."/>
            <person name="Rollinson D."/>
            <person name="Brindley P.J."/>
            <person name="Gasser R.B."/>
            <person name="Young N.D."/>
        </authorList>
    </citation>
    <scope>NUCLEOTIDE SEQUENCE</scope>
</reference>